<reference evidence="2" key="2">
    <citation type="submission" date="2020-08" db="EMBL/GenBank/DDBJ databases">
        <title>Plant Genome Project.</title>
        <authorList>
            <person name="Zhang R.-G."/>
        </authorList>
    </citation>
    <scope>NUCLEOTIDE SEQUENCE</scope>
    <source>
        <strain evidence="2">Huo1</strain>
        <tissue evidence="2">Leaf</tissue>
    </source>
</reference>
<dbReference type="Pfam" id="PF08642">
    <property type="entry name" value="Rxt3"/>
    <property type="match status" value="1"/>
</dbReference>
<evidence type="ECO:0000313" key="2">
    <source>
        <dbReference type="EMBL" id="KAG6399605.1"/>
    </source>
</evidence>
<evidence type="ECO:0000313" key="3">
    <source>
        <dbReference type="Proteomes" id="UP000298416"/>
    </source>
</evidence>
<feature type="compositionally biased region" description="Polar residues" evidence="1">
    <location>
        <begin position="264"/>
        <end position="274"/>
    </location>
</feature>
<evidence type="ECO:0000256" key="1">
    <source>
        <dbReference type="SAM" id="MobiDB-lite"/>
    </source>
</evidence>
<proteinExistence type="predicted"/>
<gene>
    <name evidence="2" type="ORF">SASPL_141086</name>
</gene>
<dbReference type="AlphaFoldDB" id="A0A8X8WSA1"/>
<keyword evidence="3" id="KW-1185">Reference proteome</keyword>
<protein>
    <recommendedName>
        <fullName evidence="4">Histone deacetylation protein Rxt3</fullName>
    </recommendedName>
</protein>
<feature type="region of interest" description="Disordered" evidence="1">
    <location>
        <begin position="73"/>
        <end position="329"/>
    </location>
</feature>
<feature type="compositionally biased region" description="Basic and acidic residues" evidence="1">
    <location>
        <begin position="85"/>
        <end position="161"/>
    </location>
</feature>
<evidence type="ECO:0008006" key="4">
    <source>
        <dbReference type="Google" id="ProtNLM"/>
    </source>
</evidence>
<feature type="compositionally biased region" description="Gly residues" evidence="1">
    <location>
        <begin position="14"/>
        <end position="24"/>
    </location>
</feature>
<dbReference type="EMBL" id="PNBA02000015">
    <property type="protein sequence ID" value="KAG6399605.1"/>
    <property type="molecule type" value="Genomic_DNA"/>
</dbReference>
<dbReference type="InterPro" id="IPR013951">
    <property type="entry name" value="Rxt3"/>
</dbReference>
<feature type="region of interest" description="Disordered" evidence="1">
    <location>
        <begin position="1"/>
        <end position="46"/>
    </location>
</feature>
<organism evidence="2">
    <name type="scientific">Salvia splendens</name>
    <name type="common">Scarlet sage</name>
    <dbReference type="NCBI Taxonomy" id="180675"/>
    <lineage>
        <taxon>Eukaryota</taxon>
        <taxon>Viridiplantae</taxon>
        <taxon>Streptophyta</taxon>
        <taxon>Embryophyta</taxon>
        <taxon>Tracheophyta</taxon>
        <taxon>Spermatophyta</taxon>
        <taxon>Magnoliopsida</taxon>
        <taxon>eudicotyledons</taxon>
        <taxon>Gunneridae</taxon>
        <taxon>Pentapetalae</taxon>
        <taxon>asterids</taxon>
        <taxon>lamiids</taxon>
        <taxon>Lamiales</taxon>
        <taxon>Lamiaceae</taxon>
        <taxon>Nepetoideae</taxon>
        <taxon>Mentheae</taxon>
        <taxon>Salviinae</taxon>
        <taxon>Salvia</taxon>
        <taxon>Salvia subgen. Calosphace</taxon>
        <taxon>core Calosphace</taxon>
    </lineage>
</organism>
<comment type="caution">
    <text evidence="2">The sequence shown here is derived from an EMBL/GenBank/DDBJ whole genome shotgun (WGS) entry which is preliminary data.</text>
</comment>
<feature type="compositionally biased region" description="Basic and acidic residues" evidence="1">
    <location>
        <begin position="275"/>
        <end position="316"/>
    </location>
</feature>
<dbReference type="Proteomes" id="UP000298416">
    <property type="component" value="Unassembled WGS sequence"/>
</dbReference>
<reference evidence="2" key="1">
    <citation type="submission" date="2018-01" db="EMBL/GenBank/DDBJ databases">
        <authorList>
            <person name="Mao J.F."/>
        </authorList>
    </citation>
    <scope>NUCLEOTIDE SEQUENCE</scope>
    <source>
        <strain evidence="2">Huo1</strain>
        <tissue evidence="2">Leaf</tissue>
    </source>
</reference>
<feature type="compositionally biased region" description="Basic and acidic residues" evidence="1">
    <location>
        <begin position="211"/>
        <end position="241"/>
    </location>
</feature>
<name>A0A8X8WSA1_SALSN</name>
<sequence length="824" mass="93113">MSGAPNRRPHEDGGNGSGVAGGGVNHSHASVLKNPHDDQGTYSGVGGKVVVPKIALRNNESRDADWRSPLLPNMLLRMPTPNDSSSDHVGSESRMEFRDSKDSIKEVKVENRNMKSESRDLPQTAKSDKHDGRCDDSKESKHERDTYSEPKGNEKLDKDGCRGSNSQLNLKDVKEQHRLKQYPDVPGGNAETGKTSRGSLHGPTDAGNEVLHVDDKDFSEAREAVGENKVDTKVDDKLKDKDRKRKEVKHWDLGERDKERSDRQNTLQHDNNINENKDMGKEERESERGGIEKKEPEKEKDNVKELWNRSEKEAPQNEKVPGKFIKQDNFSLELTKKDHGKWKNVDREAIDKMKDRDVDLESDRPDKRIRYHEKELEDSMQVEGGTEQEREDCGVQQRKRMLLPRGSPQSGNHGSVFRSGANDNEGSQGKTGVSRLVYKIGECMQELIKLWKEYELLQGDKACDASQNGPTLEICIPAELVTATNRQVRGGQLWGTDVYTVDSDLVAGMLSVIYCNFLFSVLIFWLDFSFFMLHNQEVLDATSTNIKHSRLVLMHTGYCRPTASPPSSTTQELRATIRVLPPQDSYISTLRNNVRSRAWGAAIGCSYRVERCCFVKKEGVIVDLKPCLTQSSTVEPTLIPVTLERKMTTRAAASNALRQQKFLREVTAQFNLCMEPWLKYSMNAVADKGPKKSHFTSARLKKGEVLYVETHYRRYELCFNREKVVKAGTASETGRPQINNAHSINGERGAVDGESTVVDVFRWSRVKRPLPQTSMQSIGIPLPLEHVEVMDDNIEWDDITWTQTGAWIAGRDYRIARAHFIPQS</sequence>
<accession>A0A8X8WSA1</accession>
<feature type="compositionally biased region" description="Basic and acidic residues" evidence="1">
    <location>
        <begin position="249"/>
        <end position="263"/>
    </location>
</feature>
<feature type="region of interest" description="Disordered" evidence="1">
    <location>
        <begin position="403"/>
        <end position="429"/>
    </location>
</feature>